<dbReference type="InterPro" id="IPR016047">
    <property type="entry name" value="M23ase_b-sheet_dom"/>
</dbReference>
<feature type="compositionally biased region" description="Basic and acidic residues" evidence="6">
    <location>
        <begin position="147"/>
        <end position="160"/>
    </location>
</feature>
<feature type="compositionally biased region" description="Basic and acidic residues" evidence="6">
    <location>
        <begin position="298"/>
        <end position="308"/>
    </location>
</feature>
<evidence type="ECO:0000256" key="6">
    <source>
        <dbReference type="SAM" id="MobiDB-lite"/>
    </source>
</evidence>
<feature type="transmembrane region" description="Helical" evidence="7">
    <location>
        <begin position="529"/>
        <end position="548"/>
    </location>
</feature>
<comment type="similarity">
    <text evidence="1">Belongs to the peptidase C40 family.</text>
</comment>
<dbReference type="CDD" id="cd12797">
    <property type="entry name" value="M23_peptidase"/>
    <property type="match status" value="1"/>
</dbReference>
<reference evidence="9" key="1">
    <citation type="submission" date="2018-09" db="EMBL/GenBank/DDBJ databases">
        <title>Murine metabolic-syndrome-specific gut microbial biobank.</title>
        <authorList>
            <person name="Liu C."/>
        </authorList>
    </citation>
    <scope>NUCLEOTIDE SEQUENCE</scope>
    <source>
        <strain evidence="9">D42-62</strain>
    </source>
</reference>
<feature type="compositionally biased region" description="Basic and acidic residues" evidence="6">
    <location>
        <begin position="207"/>
        <end position="220"/>
    </location>
</feature>
<evidence type="ECO:0000256" key="3">
    <source>
        <dbReference type="ARBA" id="ARBA00022729"/>
    </source>
</evidence>
<protein>
    <submittedName>
        <fullName evidence="9">Peptidase M24</fullName>
    </submittedName>
</protein>
<keyword evidence="7" id="KW-0812">Transmembrane</keyword>
<dbReference type="Gene3D" id="3.90.1720.10">
    <property type="entry name" value="endopeptidase domain like (from Nostoc punctiforme)"/>
    <property type="match status" value="1"/>
</dbReference>
<dbReference type="GO" id="GO:0006508">
    <property type="term" value="P:proteolysis"/>
    <property type="evidence" value="ECO:0007669"/>
    <property type="project" value="UniProtKB-KW"/>
</dbReference>
<keyword evidence="3" id="KW-0732">Signal</keyword>
<dbReference type="Pfam" id="PF01551">
    <property type="entry name" value="Peptidase_M23"/>
    <property type="match status" value="1"/>
</dbReference>
<dbReference type="InterPro" id="IPR038765">
    <property type="entry name" value="Papain-like_cys_pep_sf"/>
</dbReference>
<dbReference type="PANTHER" id="PTHR21666">
    <property type="entry name" value="PEPTIDASE-RELATED"/>
    <property type="match status" value="1"/>
</dbReference>
<evidence type="ECO:0000259" key="8">
    <source>
        <dbReference type="PROSITE" id="PS51935"/>
    </source>
</evidence>
<keyword evidence="10" id="KW-1185">Reference proteome</keyword>
<dbReference type="Proteomes" id="UP001154420">
    <property type="component" value="Unassembled WGS sequence"/>
</dbReference>
<accession>A0A9X5BJW2</accession>
<keyword evidence="4" id="KW-0378">Hydrolase</keyword>
<dbReference type="PANTHER" id="PTHR21666:SF289">
    <property type="entry name" value="L-ALA--D-GLU ENDOPEPTIDASE"/>
    <property type="match status" value="1"/>
</dbReference>
<evidence type="ECO:0000313" key="9">
    <source>
        <dbReference type="EMBL" id="NBJ95069.1"/>
    </source>
</evidence>
<feature type="compositionally biased region" description="Basic and acidic residues" evidence="6">
    <location>
        <begin position="244"/>
        <end position="259"/>
    </location>
</feature>
<evidence type="ECO:0000256" key="7">
    <source>
        <dbReference type="SAM" id="Phobius"/>
    </source>
</evidence>
<evidence type="ECO:0000256" key="2">
    <source>
        <dbReference type="ARBA" id="ARBA00022670"/>
    </source>
</evidence>
<dbReference type="RefSeq" id="WP_330585217.1">
    <property type="nucleotide sequence ID" value="NZ_QZDT01000063.1"/>
</dbReference>
<dbReference type="GO" id="GO:0008234">
    <property type="term" value="F:cysteine-type peptidase activity"/>
    <property type="evidence" value="ECO:0007669"/>
    <property type="project" value="UniProtKB-KW"/>
</dbReference>
<feature type="compositionally biased region" description="Basic and acidic residues" evidence="6">
    <location>
        <begin position="47"/>
        <end position="56"/>
    </location>
</feature>
<dbReference type="Gene3D" id="2.70.70.10">
    <property type="entry name" value="Glucose Permease (Domain IIA)"/>
    <property type="match status" value="1"/>
</dbReference>
<gene>
    <name evidence="9" type="ORF">D5281_21530</name>
</gene>
<organism evidence="9 10">
    <name type="scientific">Parablautia muri</name>
    <dbReference type="NCBI Taxonomy" id="2320879"/>
    <lineage>
        <taxon>Bacteria</taxon>
        <taxon>Bacillati</taxon>
        <taxon>Bacillota</taxon>
        <taxon>Clostridia</taxon>
        <taxon>Lachnospirales</taxon>
        <taxon>Lachnospiraceae</taxon>
        <taxon>Parablautia</taxon>
    </lineage>
</organism>
<dbReference type="AlphaFoldDB" id="A0A9X5BJW2"/>
<dbReference type="Pfam" id="PF00877">
    <property type="entry name" value="NLPC_P60"/>
    <property type="match status" value="1"/>
</dbReference>
<evidence type="ECO:0000256" key="1">
    <source>
        <dbReference type="ARBA" id="ARBA00007074"/>
    </source>
</evidence>
<dbReference type="SUPFAM" id="SSF51261">
    <property type="entry name" value="Duplicated hybrid motif"/>
    <property type="match status" value="1"/>
</dbReference>
<feature type="compositionally biased region" description="Basic and acidic residues" evidence="6">
    <location>
        <begin position="330"/>
        <end position="340"/>
    </location>
</feature>
<proteinExistence type="inferred from homology"/>
<dbReference type="InterPro" id="IPR000064">
    <property type="entry name" value="NLP_P60_dom"/>
</dbReference>
<comment type="caution">
    <text evidence="9">The sequence shown here is derived from an EMBL/GenBank/DDBJ whole genome shotgun (WGS) entry which is preliminary data.</text>
</comment>
<evidence type="ECO:0000256" key="5">
    <source>
        <dbReference type="ARBA" id="ARBA00022807"/>
    </source>
</evidence>
<feature type="region of interest" description="Disordered" evidence="6">
    <location>
        <begin position="1"/>
        <end position="341"/>
    </location>
</feature>
<dbReference type="NCBIfam" id="NF045974">
    <property type="entry name" value="conju_CD1108"/>
    <property type="match status" value="1"/>
</dbReference>
<evidence type="ECO:0000313" key="10">
    <source>
        <dbReference type="Proteomes" id="UP001154420"/>
    </source>
</evidence>
<feature type="compositionally biased region" description="Basic and acidic residues" evidence="6">
    <location>
        <begin position="271"/>
        <end position="289"/>
    </location>
</feature>
<feature type="compositionally biased region" description="Basic and acidic residues" evidence="6">
    <location>
        <begin position="183"/>
        <end position="198"/>
    </location>
</feature>
<sequence length="991" mass="109409">MSRERFQAREKKVQKMGRDGLVEHNRATGEEKRVSQRTADAAFNRARPTEREDIRRPAVRGADTGKKRKQPRPAPETAAEQTEVLLTPEYLASSTAEPPPDAPATMRCAVDMPLLDAPAAEEPTPAPVRKRPQKRGKTSKKKQSTKFVEHAARPDSEKKTAMRGVEGAPAPKRRTSEGGSRLQFDKEEPADPATDRTAIKKRQVSKLTEHAAKPDSRETSAMRGADSTPATKRRISESGSRLQFSKEEEPADPTADRTAIKKRQAANLAEHAAKPEDKQKSEDRLKSDGNPKAGGTRLKFEDTPKDSETAGDAAPDAPTRQQKKYNKAVRRTERADRHVEQAQMKLPAKRRLHMERQPDEASGKMKRRLRFEEEVLPEYRRPSLLSRGAGAVKMAAVIKLHSKIREYERDNVALESAHKSELVAEQGVGRVLRWERNRRRAKPYRTLRKAQQKAARAHTDLAWQTALRDNPELQRKNALAKWVQKQKIKRKYAQAAHEAKQSAKFTQNVLTATGKIARAIAQYAAAHKAVFLAVAMLALVVMFFATGLTSCTAMLSGFQSSYISASYMADEGEICQSDLYYTEKETDLQIDIDNTEENYPGYDEYRYNIGEISHNPYELLGYLSTAFNAFTFAGVQSEIDRIFSEQYTLTREVIVETRYDDDGDPYDWYVLQTTLTVRPLSAVAQSHLSPGEQTDRYGVYMQTYGNRQAFGNPFDFSWLGNVSSGYGWRVHPISGEKSLHRGIDLAVAQGTPILAVQDGRVVSAGDAGSYGLCVVIEDDKGYQSRYAHCSSLNVSAGQEVKRGDVIAAVGSTGNSTGPHLHLEVMLNGEYLNPYFFVDNGDDGTGAIPGTPGGPAIPDYSGEPMGDGSFEAMLHEAEKFLGWPYVWGGSSPSTSFDCSGYVSWVINQSGVGSVGRQTAQGLYNLCTPVSSANAQPGDLIFFTGTYSSPGPVSHVGIYVGGGRFIHCGDPISYANTGSPYWSAHLYGYGRLP</sequence>
<dbReference type="InterPro" id="IPR050570">
    <property type="entry name" value="Cell_wall_metabolism_enzyme"/>
</dbReference>
<dbReference type="GO" id="GO:0004222">
    <property type="term" value="F:metalloendopeptidase activity"/>
    <property type="evidence" value="ECO:0007669"/>
    <property type="project" value="TreeGrafter"/>
</dbReference>
<keyword evidence="7" id="KW-1133">Transmembrane helix</keyword>
<dbReference type="EMBL" id="QZDT01000063">
    <property type="protein sequence ID" value="NBJ95069.1"/>
    <property type="molecule type" value="Genomic_DNA"/>
</dbReference>
<feature type="compositionally biased region" description="Basic and acidic residues" evidence="6">
    <location>
        <begin position="1"/>
        <end position="34"/>
    </location>
</feature>
<dbReference type="SUPFAM" id="SSF54001">
    <property type="entry name" value="Cysteine proteinases"/>
    <property type="match status" value="1"/>
</dbReference>
<keyword evidence="5" id="KW-0788">Thiol protease</keyword>
<dbReference type="PROSITE" id="PS51935">
    <property type="entry name" value="NLPC_P60"/>
    <property type="match status" value="1"/>
</dbReference>
<dbReference type="InterPro" id="IPR011055">
    <property type="entry name" value="Dup_hybrid_motif"/>
</dbReference>
<keyword evidence="7" id="KW-0472">Membrane</keyword>
<feature type="compositionally biased region" description="Basic residues" evidence="6">
    <location>
        <begin position="128"/>
        <end position="144"/>
    </location>
</feature>
<name>A0A9X5BJW2_9FIRM</name>
<evidence type="ECO:0000256" key="4">
    <source>
        <dbReference type="ARBA" id="ARBA00022801"/>
    </source>
</evidence>
<feature type="domain" description="NlpC/P60" evidence="8">
    <location>
        <begin position="866"/>
        <end position="991"/>
    </location>
</feature>
<keyword evidence="2" id="KW-0645">Protease</keyword>